<evidence type="ECO:0000313" key="4">
    <source>
        <dbReference type="WormBase" id="C17F4.10"/>
    </source>
</evidence>
<dbReference type="AGR" id="WB:WBGene00023479"/>
<dbReference type="Pfam" id="PF10325">
    <property type="entry name" value="7TM_GPCR_Srz"/>
    <property type="match status" value="1"/>
</dbReference>
<dbReference type="PaxDb" id="6239-C17F4.10"/>
<dbReference type="UCSC" id="C17F4.10">
    <property type="organism name" value="c. elegans"/>
</dbReference>
<sequence length="322" mass="37950">MNCSSLIDNSSIPVYGVLWGCTIEQYKPLVILYFILLPFYIYVNKVNRRRDEKMVIFPITNHYYNMLKLTLPIWTCFCVSVYFFHRGHKNRISTYTLILTSYALYLFNQVFRISIIALSFERFLVYFFPTTEKNIILVNSYIIKRIKYIYLGLFIKDIICIVLHAVTFFDDSHPYYLIWSVFFITIFYTMHILLFLSALLYIPILISIRKLSHLASSQLNNPQRYIFWQTMILFVFKSMSFSMVVLQMQDIEDIFLNVISESILESATIPLLIVISYLGCNKRNVTVLLSSFKLKQFLRTILGLKNTVVEPQQYVASIHSTV</sequence>
<dbReference type="PANTHER" id="PTHR31720">
    <property type="entry name" value="SERPENTINE RECEPTOR, CLASS Z-RELATED"/>
    <property type="match status" value="1"/>
</dbReference>
<feature type="transmembrane region" description="Helical" evidence="1">
    <location>
        <begin position="148"/>
        <end position="169"/>
    </location>
</feature>
<dbReference type="EMBL" id="BX284602">
    <property type="protein sequence ID" value="CCD64913.1"/>
    <property type="molecule type" value="Genomic_DNA"/>
</dbReference>
<keyword evidence="1" id="KW-0812">Transmembrane</keyword>
<feature type="transmembrane region" description="Helical" evidence="1">
    <location>
        <begin position="254"/>
        <end position="278"/>
    </location>
</feature>
<keyword evidence="3" id="KW-1185">Reference proteome</keyword>
<name>Q688C1_CAEEL</name>
<dbReference type="FunCoup" id="Q688C1">
    <property type="interactions" value="13"/>
</dbReference>
<dbReference type="InParanoid" id="Q688C1"/>
<reference evidence="2 3" key="1">
    <citation type="journal article" date="1998" name="Science">
        <title>Genome sequence of the nematode C. elegans: a platform for investigating biology.</title>
        <authorList>
            <consortium name="The C. elegans sequencing consortium"/>
            <person name="Sulson J.E."/>
            <person name="Waterston R."/>
        </authorList>
    </citation>
    <scope>NUCLEOTIDE SEQUENCE [LARGE SCALE GENOMIC DNA]</scope>
    <source>
        <strain evidence="2 3">Bristol N2</strain>
    </source>
</reference>
<dbReference type="HOGENOM" id="CLU_056063_2_1_1"/>
<evidence type="ECO:0000313" key="3">
    <source>
        <dbReference type="Proteomes" id="UP000001940"/>
    </source>
</evidence>
<keyword evidence="1" id="KW-0472">Membrane</keyword>
<keyword evidence="1" id="KW-1133">Transmembrane helix</keyword>
<dbReference type="AlphaFoldDB" id="Q688C1"/>
<gene>
    <name evidence="2 4" type="primary">srz-67</name>
    <name evidence="4" type="ORF">C17F4.10</name>
    <name evidence="2" type="ORF">CELE_C17F4.10</name>
</gene>
<dbReference type="InterPro" id="IPR018817">
    <property type="entry name" value="7TM_GPCR_serpentine_rcpt_Srz"/>
</dbReference>
<dbReference type="Proteomes" id="UP000001940">
    <property type="component" value="Chromosome II"/>
</dbReference>
<keyword evidence="2" id="KW-0675">Receptor</keyword>
<feature type="transmembrane region" description="Helical" evidence="1">
    <location>
        <begin position="63"/>
        <end position="84"/>
    </location>
</feature>
<feature type="transmembrane region" description="Helical" evidence="1">
    <location>
        <begin position="26"/>
        <end position="43"/>
    </location>
</feature>
<accession>Q688C1</accession>
<dbReference type="PANTHER" id="PTHR31720:SF3">
    <property type="entry name" value="SERPENTINE RECEPTOR, CLASS Z-RELATED"/>
    <property type="match status" value="1"/>
</dbReference>
<feature type="transmembrane region" description="Helical" evidence="1">
    <location>
        <begin position="175"/>
        <end position="204"/>
    </location>
</feature>
<dbReference type="SMR" id="Q688C1"/>
<evidence type="ECO:0000256" key="1">
    <source>
        <dbReference type="SAM" id="Phobius"/>
    </source>
</evidence>
<dbReference type="KEGG" id="cel:CELE_C17F4.10"/>
<dbReference type="OMA" id="MQDIEDI"/>
<feature type="transmembrane region" description="Helical" evidence="1">
    <location>
        <begin position="104"/>
        <end position="128"/>
    </location>
</feature>
<organism evidence="2 3">
    <name type="scientific">Caenorhabditis elegans</name>
    <dbReference type="NCBI Taxonomy" id="6239"/>
    <lineage>
        <taxon>Eukaryota</taxon>
        <taxon>Metazoa</taxon>
        <taxon>Ecdysozoa</taxon>
        <taxon>Nematoda</taxon>
        <taxon>Chromadorea</taxon>
        <taxon>Rhabditida</taxon>
        <taxon>Rhabditina</taxon>
        <taxon>Rhabditomorpha</taxon>
        <taxon>Rhabditoidea</taxon>
        <taxon>Rhabditidae</taxon>
        <taxon>Peloderinae</taxon>
        <taxon>Caenorhabditis</taxon>
    </lineage>
</organism>
<dbReference type="PhylomeDB" id="Q688C1"/>
<feature type="transmembrane region" description="Helical" evidence="1">
    <location>
        <begin position="225"/>
        <end position="248"/>
    </location>
</feature>
<protein>
    <submittedName>
        <fullName evidence="2">Serpentine Receptor, class Z</fullName>
    </submittedName>
</protein>
<dbReference type="WormBase" id="C17F4.10">
    <property type="protein sequence ID" value="CE37200"/>
    <property type="gene ID" value="WBGene00023479"/>
    <property type="gene designation" value="srz-67"/>
</dbReference>
<dbReference type="CTD" id="3565127"/>
<proteinExistence type="predicted"/>
<dbReference type="GeneID" id="3565127"/>
<dbReference type="OrthoDB" id="5876505at2759"/>
<evidence type="ECO:0000313" key="2">
    <source>
        <dbReference type="EMBL" id="CCD64913.1"/>
    </source>
</evidence>
<dbReference type="RefSeq" id="NP_001021965.1">
    <property type="nucleotide sequence ID" value="NM_001026794.1"/>
</dbReference>